<accession>A0A9P6Q5C8</accession>
<dbReference type="EMBL" id="JAAAJA010000170">
    <property type="protein sequence ID" value="KAG0259929.1"/>
    <property type="molecule type" value="Genomic_DNA"/>
</dbReference>
<dbReference type="Proteomes" id="UP000726737">
    <property type="component" value="Unassembled WGS sequence"/>
</dbReference>
<feature type="region of interest" description="Disordered" evidence="1">
    <location>
        <begin position="302"/>
        <end position="363"/>
    </location>
</feature>
<comment type="caution">
    <text evidence="3">The sequence shown here is derived from an EMBL/GenBank/DDBJ whole genome shotgun (WGS) entry which is preliminary data.</text>
</comment>
<dbReference type="CDD" id="cd23659">
    <property type="entry name" value="USP_At3g01520-like"/>
    <property type="match status" value="1"/>
</dbReference>
<feature type="domain" description="UspA" evidence="2">
    <location>
        <begin position="146"/>
        <end position="286"/>
    </location>
</feature>
<dbReference type="Pfam" id="PF00582">
    <property type="entry name" value="Usp"/>
    <property type="match status" value="1"/>
</dbReference>
<dbReference type="InterPro" id="IPR006015">
    <property type="entry name" value="Universal_stress_UspA"/>
</dbReference>
<name>A0A9P6Q5C8_9FUNG</name>
<gene>
    <name evidence="3" type="ORF">BG011_002282</name>
</gene>
<dbReference type="OrthoDB" id="843225at2759"/>
<feature type="region of interest" description="Disordered" evidence="1">
    <location>
        <begin position="1"/>
        <end position="107"/>
    </location>
</feature>
<dbReference type="InterPro" id="IPR014729">
    <property type="entry name" value="Rossmann-like_a/b/a_fold"/>
</dbReference>
<dbReference type="AlphaFoldDB" id="A0A9P6Q5C8"/>
<feature type="compositionally biased region" description="Low complexity" evidence="1">
    <location>
        <begin position="9"/>
        <end position="38"/>
    </location>
</feature>
<evidence type="ECO:0000313" key="3">
    <source>
        <dbReference type="EMBL" id="KAG0259929.1"/>
    </source>
</evidence>
<feature type="compositionally biased region" description="Low complexity" evidence="1">
    <location>
        <begin position="63"/>
        <end position="78"/>
    </location>
</feature>
<feature type="region of interest" description="Disordered" evidence="1">
    <location>
        <begin position="428"/>
        <end position="474"/>
    </location>
</feature>
<dbReference type="Gene3D" id="3.40.50.620">
    <property type="entry name" value="HUPs"/>
    <property type="match status" value="1"/>
</dbReference>
<dbReference type="InterPro" id="IPR006016">
    <property type="entry name" value="UspA"/>
</dbReference>
<dbReference type="SUPFAM" id="SSF52402">
    <property type="entry name" value="Adenine nucleotide alpha hydrolases-like"/>
    <property type="match status" value="1"/>
</dbReference>
<feature type="compositionally biased region" description="Low complexity" evidence="1">
    <location>
        <begin position="307"/>
        <end position="320"/>
    </location>
</feature>
<feature type="compositionally biased region" description="Low complexity" evidence="1">
    <location>
        <begin position="45"/>
        <end position="55"/>
    </location>
</feature>
<sequence>MAHNDSQNTALFSAAPPSPPLTLSSPPKSTSLLPASTLNLATDNTEPFSASETSSPPSPPLTLSPSNSTTTSLTTTSTVSDHTDKDDSNQDDNILTRKTEAPPKKRSKNGYVARVGFDTFGCEDTTEYAYTLQARTDHWSRTKTTRTFLVGTDANEYSAHALKWVMENMVEEGDEIVALRVVPMELRDTFAKYGVPSFQGHEIRARIEAIKIMDMIREKNNGKEINIVVECLVGNIRDTIQHMIRMYEPDMLVVGTRGRNSVKGFLLGSVSRYCLNHSPIPVTVVRPAEKLIKSKTKAKGIFRRRTSAVQSETSAASAASLEEDTQPQVFFSSPLSRQTSRSSLDPSHADSATPPKVLGGLELDRKRTKSPEPLMAEPVPTTAAAKASAAKRPSIFSTLSTPSVSIIPPTPASSIQSSLSLASALLSSDEDSSARPPPPDGMIKLTKSVTTDGISSSSSSSSSKRESGRRAFGKLSGAMLLGPLSLGSSKKKPVQA</sequence>
<protein>
    <recommendedName>
        <fullName evidence="2">UspA domain-containing protein</fullName>
    </recommendedName>
</protein>
<proteinExistence type="predicted"/>
<dbReference type="PRINTS" id="PR01438">
    <property type="entry name" value="UNVRSLSTRESS"/>
</dbReference>
<evidence type="ECO:0000313" key="4">
    <source>
        <dbReference type="Proteomes" id="UP000726737"/>
    </source>
</evidence>
<evidence type="ECO:0000259" key="2">
    <source>
        <dbReference type="Pfam" id="PF00582"/>
    </source>
</evidence>
<dbReference type="PANTHER" id="PTHR47815:SF1">
    <property type="entry name" value="UNIVERSAL STRESS PROTEIN A FAMILY PROTEIN C25B2.10"/>
    <property type="match status" value="1"/>
</dbReference>
<feature type="compositionally biased region" description="Low complexity" evidence="1">
    <location>
        <begin position="332"/>
        <end position="344"/>
    </location>
</feature>
<feature type="compositionally biased region" description="Basic and acidic residues" evidence="1">
    <location>
        <begin position="81"/>
        <end position="103"/>
    </location>
</feature>
<organism evidence="3 4">
    <name type="scientific">Mortierella polycephala</name>
    <dbReference type="NCBI Taxonomy" id="41804"/>
    <lineage>
        <taxon>Eukaryota</taxon>
        <taxon>Fungi</taxon>
        <taxon>Fungi incertae sedis</taxon>
        <taxon>Mucoromycota</taxon>
        <taxon>Mortierellomycotina</taxon>
        <taxon>Mortierellomycetes</taxon>
        <taxon>Mortierellales</taxon>
        <taxon>Mortierellaceae</taxon>
        <taxon>Mortierella</taxon>
    </lineage>
</organism>
<evidence type="ECO:0000256" key="1">
    <source>
        <dbReference type="SAM" id="MobiDB-lite"/>
    </source>
</evidence>
<dbReference type="PANTHER" id="PTHR47815">
    <property type="entry name" value="UNIVERSAL STRESS PROTEIN A FAMILY PROTEIN C25B2.10"/>
    <property type="match status" value="1"/>
</dbReference>
<reference evidence="3" key="1">
    <citation type="journal article" date="2020" name="Fungal Divers.">
        <title>Resolving the Mortierellaceae phylogeny through synthesis of multi-gene phylogenetics and phylogenomics.</title>
        <authorList>
            <person name="Vandepol N."/>
            <person name="Liber J."/>
            <person name="Desiro A."/>
            <person name="Na H."/>
            <person name="Kennedy M."/>
            <person name="Barry K."/>
            <person name="Grigoriev I.V."/>
            <person name="Miller A.N."/>
            <person name="O'Donnell K."/>
            <person name="Stajich J.E."/>
            <person name="Bonito G."/>
        </authorList>
    </citation>
    <scope>NUCLEOTIDE SEQUENCE</scope>
    <source>
        <strain evidence="3">KOD948</strain>
    </source>
</reference>
<keyword evidence="4" id="KW-1185">Reference proteome</keyword>